<dbReference type="EMBL" id="CADEPI010000015">
    <property type="protein sequence ID" value="CAB3364338.1"/>
    <property type="molecule type" value="Genomic_DNA"/>
</dbReference>
<comment type="similarity">
    <text evidence="1">Belongs to the bacterial ribosomal protein bL12 family.</text>
</comment>
<dbReference type="GO" id="GO:0003729">
    <property type="term" value="F:mRNA binding"/>
    <property type="evidence" value="ECO:0007669"/>
    <property type="project" value="TreeGrafter"/>
</dbReference>
<dbReference type="GO" id="GO:0006412">
    <property type="term" value="P:translation"/>
    <property type="evidence" value="ECO:0007669"/>
    <property type="project" value="InterPro"/>
</dbReference>
<dbReference type="InterPro" id="IPR000206">
    <property type="entry name" value="Ribosomal_bL12"/>
</dbReference>
<evidence type="ECO:0000259" key="4">
    <source>
        <dbReference type="Pfam" id="PF00542"/>
    </source>
</evidence>
<dbReference type="PANTHER" id="PTHR45987">
    <property type="entry name" value="39S RIBOSOMAL PROTEIN L12"/>
    <property type="match status" value="1"/>
</dbReference>
<reference evidence="6 7" key="1">
    <citation type="submission" date="2020-04" db="EMBL/GenBank/DDBJ databases">
        <authorList>
            <person name="Alioto T."/>
            <person name="Alioto T."/>
            <person name="Gomez Garrido J."/>
        </authorList>
    </citation>
    <scope>NUCLEOTIDE SEQUENCE [LARGE SCALE GENOMIC DNA]</scope>
</reference>
<dbReference type="SUPFAM" id="SSF48300">
    <property type="entry name" value="Ribosomal protein L7/12, oligomerisation (N-terminal) domain"/>
    <property type="match status" value="1"/>
</dbReference>
<dbReference type="GO" id="GO:0003735">
    <property type="term" value="F:structural constituent of ribosome"/>
    <property type="evidence" value="ECO:0007669"/>
    <property type="project" value="InterPro"/>
</dbReference>
<evidence type="ECO:0000256" key="1">
    <source>
        <dbReference type="ARBA" id="ARBA00007197"/>
    </source>
</evidence>
<evidence type="ECO:0000256" key="3">
    <source>
        <dbReference type="ARBA" id="ARBA00023274"/>
    </source>
</evidence>
<proteinExistence type="inferred from homology"/>
<dbReference type="Gene3D" id="3.30.1390.10">
    <property type="match status" value="1"/>
</dbReference>
<dbReference type="FunFam" id="3.30.1390.10:FF:000001">
    <property type="entry name" value="50S ribosomal protein L7/L12"/>
    <property type="match status" value="1"/>
</dbReference>
<feature type="domain" description="Large ribosomal subunit protein bL12 C-terminal" evidence="4">
    <location>
        <begin position="110"/>
        <end position="178"/>
    </location>
</feature>
<feature type="domain" description="Large ribosomal subunit protein bL12 oligomerization" evidence="5">
    <location>
        <begin position="47"/>
        <end position="93"/>
    </location>
</feature>
<dbReference type="InterPro" id="IPR014719">
    <property type="entry name" value="Ribosomal_bL12_C/ClpS-like"/>
</dbReference>
<dbReference type="InterPro" id="IPR013823">
    <property type="entry name" value="Ribosomal_bL12_C"/>
</dbReference>
<dbReference type="Proteomes" id="UP000494165">
    <property type="component" value="Unassembled WGS sequence"/>
</dbReference>
<evidence type="ECO:0000313" key="6">
    <source>
        <dbReference type="EMBL" id="CAB3364338.1"/>
    </source>
</evidence>
<evidence type="ECO:0000256" key="2">
    <source>
        <dbReference type="ARBA" id="ARBA00022980"/>
    </source>
</evidence>
<dbReference type="OrthoDB" id="250175at2759"/>
<keyword evidence="7" id="KW-1185">Reference proteome</keyword>
<dbReference type="GO" id="GO:0005762">
    <property type="term" value="C:mitochondrial large ribosomal subunit"/>
    <property type="evidence" value="ECO:0007669"/>
    <property type="project" value="TreeGrafter"/>
</dbReference>
<name>A0A8S1C0F8_9INSE</name>
<dbReference type="AlphaFoldDB" id="A0A8S1C0F8"/>
<protein>
    <recommendedName>
        <fullName evidence="8">Ribosomal protein L7/L12 C-terminal domain-containing protein</fullName>
    </recommendedName>
</protein>
<evidence type="ECO:0000313" key="7">
    <source>
        <dbReference type="Proteomes" id="UP000494165"/>
    </source>
</evidence>
<dbReference type="Pfam" id="PF00542">
    <property type="entry name" value="Ribosomal_L12"/>
    <property type="match status" value="1"/>
</dbReference>
<accession>A0A8S1C0F8</accession>
<gene>
    <name evidence="6" type="ORF">CLODIP_2_CD14440</name>
</gene>
<evidence type="ECO:0000259" key="5">
    <source>
        <dbReference type="Pfam" id="PF16320"/>
    </source>
</evidence>
<dbReference type="InterPro" id="IPR008932">
    <property type="entry name" value="Ribosomal_bL12_oligo"/>
</dbReference>
<organism evidence="6 7">
    <name type="scientific">Cloeon dipterum</name>
    <dbReference type="NCBI Taxonomy" id="197152"/>
    <lineage>
        <taxon>Eukaryota</taxon>
        <taxon>Metazoa</taxon>
        <taxon>Ecdysozoa</taxon>
        <taxon>Arthropoda</taxon>
        <taxon>Hexapoda</taxon>
        <taxon>Insecta</taxon>
        <taxon>Pterygota</taxon>
        <taxon>Palaeoptera</taxon>
        <taxon>Ephemeroptera</taxon>
        <taxon>Pisciforma</taxon>
        <taxon>Baetidae</taxon>
        <taxon>Cloeon</taxon>
    </lineage>
</organism>
<sequence length="178" mass="19000">MLCRSRILLSHVGSITKRIAVPAFQRLNQSSLAAPVPDGQEQPISPKIQTLVTEISKLTLLEVSELSGALKKALNLPDAPVAMMAAPGGFAAPAAEEEEEAAPQKVQTAFTVKLMKFDESKKVALIKEVKNLIEGMNLVQSKKFVESSPTVVKADIPKEEAEKLVAALTAVGAVCEIQ</sequence>
<keyword evidence="2" id="KW-0689">Ribosomal protein</keyword>
<comment type="caution">
    <text evidence="6">The sequence shown here is derived from an EMBL/GenBank/DDBJ whole genome shotgun (WGS) entry which is preliminary data.</text>
</comment>
<dbReference type="SUPFAM" id="SSF54736">
    <property type="entry name" value="ClpS-like"/>
    <property type="match status" value="1"/>
</dbReference>
<evidence type="ECO:0008006" key="8">
    <source>
        <dbReference type="Google" id="ProtNLM"/>
    </source>
</evidence>
<keyword evidence="3" id="KW-0687">Ribonucleoprotein</keyword>
<dbReference type="Gene3D" id="1.20.5.710">
    <property type="entry name" value="Single helix bin"/>
    <property type="match status" value="1"/>
</dbReference>
<dbReference type="PANTHER" id="PTHR45987:SF4">
    <property type="entry name" value="LARGE RIBOSOMAL SUBUNIT PROTEIN BL12M"/>
    <property type="match status" value="1"/>
</dbReference>
<dbReference type="InterPro" id="IPR036235">
    <property type="entry name" value="Ribosomal_bL12_oligo_N_sf"/>
</dbReference>
<dbReference type="Pfam" id="PF16320">
    <property type="entry name" value="Ribosomal_L12_N"/>
    <property type="match status" value="1"/>
</dbReference>